<keyword evidence="3 9" id="KW-1003">Cell membrane</keyword>
<dbReference type="Pfam" id="PF02355">
    <property type="entry name" value="SecD_SecF_C"/>
    <property type="match status" value="1"/>
</dbReference>
<keyword evidence="6 9" id="KW-1133">Transmembrane helix</keyword>
<evidence type="ECO:0000256" key="10">
    <source>
        <dbReference type="SAM" id="MobiDB-lite"/>
    </source>
</evidence>
<dbReference type="RefSeq" id="WP_106350033.1">
    <property type="nucleotide sequence ID" value="NZ_PVUE01000015.1"/>
</dbReference>
<dbReference type="GO" id="GO:0005886">
    <property type="term" value="C:plasma membrane"/>
    <property type="evidence" value="ECO:0007669"/>
    <property type="project" value="UniProtKB-SubCell"/>
</dbReference>
<dbReference type="HAMAP" id="MF_01464_B">
    <property type="entry name" value="SecF_B"/>
    <property type="match status" value="1"/>
</dbReference>
<keyword evidence="2 9" id="KW-0813">Transport</keyword>
<dbReference type="InterPro" id="IPR048634">
    <property type="entry name" value="SecD_SecF_C"/>
</dbReference>
<accession>A0A2T0ZW73</accession>
<evidence type="ECO:0000256" key="3">
    <source>
        <dbReference type="ARBA" id="ARBA00022475"/>
    </source>
</evidence>
<dbReference type="InterPro" id="IPR022646">
    <property type="entry name" value="SecD/SecF_CS"/>
</dbReference>
<comment type="caution">
    <text evidence="12">The sequence shown here is derived from an EMBL/GenBank/DDBJ whole genome shotgun (WGS) entry which is preliminary data.</text>
</comment>
<feature type="region of interest" description="Disordered" evidence="10">
    <location>
        <begin position="460"/>
        <end position="573"/>
    </location>
</feature>
<protein>
    <recommendedName>
        <fullName evidence="9">Protein-export membrane protein SecF</fullName>
    </recommendedName>
</protein>
<evidence type="ECO:0000256" key="5">
    <source>
        <dbReference type="ARBA" id="ARBA00022927"/>
    </source>
</evidence>
<feature type="compositionally biased region" description="Polar residues" evidence="10">
    <location>
        <begin position="545"/>
        <end position="557"/>
    </location>
</feature>
<dbReference type="InterPro" id="IPR005665">
    <property type="entry name" value="SecF_bac"/>
</dbReference>
<comment type="similarity">
    <text evidence="9">Belongs to the SecD/SecF family. SecF subfamily.</text>
</comment>
<comment type="subcellular location">
    <subcellularLocation>
        <location evidence="1 9">Cell membrane</location>
        <topology evidence="1 9">Multi-pass membrane protein</topology>
    </subcellularLocation>
</comment>
<dbReference type="InterPro" id="IPR055344">
    <property type="entry name" value="SecD_SecF_C_bact"/>
</dbReference>
<dbReference type="Proteomes" id="UP000237752">
    <property type="component" value="Unassembled WGS sequence"/>
</dbReference>
<dbReference type="InterPro" id="IPR022645">
    <property type="entry name" value="SecD/SecF_bac"/>
</dbReference>
<evidence type="ECO:0000313" key="13">
    <source>
        <dbReference type="Proteomes" id="UP000237752"/>
    </source>
</evidence>
<feature type="domain" description="Protein export membrane protein SecD/SecF C-terminal" evidence="11">
    <location>
        <begin position="207"/>
        <end position="389"/>
    </location>
</feature>
<feature type="compositionally biased region" description="Acidic residues" evidence="10">
    <location>
        <begin position="1"/>
        <end position="17"/>
    </location>
</feature>
<dbReference type="OrthoDB" id="9774769at2"/>
<dbReference type="PANTHER" id="PTHR30081:SF8">
    <property type="entry name" value="PROTEIN TRANSLOCASE SUBUNIT SECF"/>
    <property type="match status" value="1"/>
</dbReference>
<dbReference type="GO" id="GO:0065002">
    <property type="term" value="P:intracellular protein transmembrane transport"/>
    <property type="evidence" value="ECO:0007669"/>
    <property type="project" value="UniProtKB-UniRule"/>
</dbReference>
<sequence>MADETAPDETVPEEVDFPDNAKPEETTPEEPESEQTVAAAAVASQKQAKKRNGFGHRLYTGEAGFHFVENRKRFYYVSIALVLASLALFVFKGLNFGIDFAGGNTFQVPGKASEVSAAKSVVQKGLDAATKQAKADAKDPGSVAPAELATAQVVGTGNNTSILIKTTSVSPPAATAISNSLAAAFESDIKARLAAAGTPVTTQSIQAQVSNNAIDATWGSDVSRKAVIALLVFLVAVSIFLRIRYRMGLVVGALVALLHDLVVTAGIYALVGFEVTPATVIGLLTILGFSLYDTVVVFDKVDENTRGLSGGSRMTFSEGTNLAINQTLMRSINTTVISLLPVAALLFVGAGLLGAGTLKDLALVLLIGMAAGAYSSIFLAAPIACDITERRPEYRELAKRVKNRENKDAKKAEKVASSGDSVNDAEVMRVRQVVTAGVGAKPKPGAKPLVGKPSARPVAAAKAATPAKAASPAKKAAAPAKKAAAPAKKAATPAKAASPAKKSAAPAKSDEAPAPAAGEPTRAARTPRRTSVISQRKPARESDPSDSSATTSGNDSGTEPAPGDKPQRKSGRK</sequence>
<feature type="transmembrane region" description="Helical" evidence="9">
    <location>
        <begin position="277"/>
        <end position="298"/>
    </location>
</feature>
<dbReference type="PRINTS" id="PR01755">
    <property type="entry name" value="SECFTRNLCASE"/>
</dbReference>
<comment type="subunit">
    <text evidence="9">Forms a complex with SecD. Part of the essential Sec protein translocation apparatus which comprises SecA, SecYEG and auxiliary proteins SecDF. Other proteins may also be involved.</text>
</comment>
<dbReference type="GO" id="GO:0015450">
    <property type="term" value="F:protein-transporting ATPase activity"/>
    <property type="evidence" value="ECO:0007669"/>
    <property type="project" value="InterPro"/>
</dbReference>
<dbReference type="PANTHER" id="PTHR30081">
    <property type="entry name" value="PROTEIN-EXPORT MEMBRANE PROTEIN SEC"/>
    <property type="match status" value="1"/>
</dbReference>
<dbReference type="NCBIfam" id="TIGR00966">
    <property type="entry name" value="transloc_SecF"/>
    <property type="match status" value="1"/>
</dbReference>
<feature type="transmembrane region" description="Helical" evidence="9">
    <location>
        <begin position="361"/>
        <end position="385"/>
    </location>
</feature>
<keyword evidence="7 9" id="KW-0811">Translocation</keyword>
<evidence type="ECO:0000313" key="12">
    <source>
        <dbReference type="EMBL" id="PRZ40611.1"/>
    </source>
</evidence>
<dbReference type="GO" id="GO:0043952">
    <property type="term" value="P:protein transport by the Sec complex"/>
    <property type="evidence" value="ECO:0007669"/>
    <property type="project" value="UniProtKB-UniRule"/>
</dbReference>
<evidence type="ECO:0000256" key="4">
    <source>
        <dbReference type="ARBA" id="ARBA00022692"/>
    </source>
</evidence>
<organism evidence="12 13">
    <name type="scientific">Antricoccus suffuscus</name>
    <dbReference type="NCBI Taxonomy" id="1629062"/>
    <lineage>
        <taxon>Bacteria</taxon>
        <taxon>Bacillati</taxon>
        <taxon>Actinomycetota</taxon>
        <taxon>Actinomycetes</taxon>
        <taxon>Geodermatophilales</taxon>
        <taxon>Antricoccaceae</taxon>
        <taxon>Antricoccus</taxon>
    </lineage>
</organism>
<keyword evidence="4 9" id="KW-0812">Transmembrane</keyword>
<evidence type="ECO:0000256" key="9">
    <source>
        <dbReference type="HAMAP-Rule" id="MF_01464"/>
    </source>
</evidence>
<evidence type="ECO:0000256" key="2">
    <source>
        <dbReference type="ARBA" id="ARBA00022448"/>
    </source>
</evidence>
<comment type="function">
    <text evidence="9">Part of the Sec protein translocase complex. Interacts with the SecYEG preprotein conducting channel. SecDF uses the proton motive force (PMF) to complete protein translocation after the ATP-dependent function of SecA.</text>
</comment>
<dbReference type="NCBIfam" id="TIGR00916">
    <property type="entry name" value="2A0604s01"/>
    <property type="match status" value="1"/>
</dbReference>
<evidence type="ECO:0000256" key="8">
    <source>
        <dbReference type="ARBA" id="ARBA00023136"/>
    </source>
</evidence>
<keyword evidence="5 9" id="KW-0653">Protein transport</keyword>
<feature type="transmembrane region" description="Helical" evidence="9">
    <location>
        <begin position="74"/>
        <end position="91"/>
    </location>
</feature>
<feature type="region of interest" description="Disordered" evidence="10">
    <location>
        <begin position="1"/>
        <end position="37"/>
    </location>
</feature>
<feature type="transmembrane region" description="Helical" evidence="9">
    <location>
        <begin position="226"/>
        <end position="243"/>
    </location>
</feature>
<gene>
    <name evidence="9" type="primary">secF</name>
    <name evidence="12" type="ORF">CLV47_11538</name>
</gene>
<dbReference type="SUPFAM" id="SSF82866">
    <property type="entry name" value="Multidrug efflux transporter AcrB transmembrane domain"/>
    <property type="match status" value="1"/>
</dbReference>
<proteinExistence type="inferred from homology"/>
<feature type="transmembrane region" description="Helical" evidence="9">
    <location>
        <begin position="336"/>
        <end position="355"/>
    </location>
</feature>
<evidence type="ECO:0000256" key="6">
    <source>
        <dbReference type="ARBA" id="ARBA00022989"/>
    </source>
</evidence>
<dbReference type="GO" id="GO:0006605">
    <property type="term" value="P:protein targeting"/>
    <property type="evidence" value="ECO:0007669"/>
    <property type="project" value="UniProtKB-UniRule"/>
</dbReference>
<feature type="transmembrane region" description="Helical" evidence="9">
    <location>
        <begin position="250"/>
        <end position="271"/>
    </location>
</feature>
<dbReference type="InterPro" id="IPR022813">
    <property type="entry name" value="SecD/SecF_arch_bac"/>
</dbReference>
<evidence type="ECO:0000256" key="1">
    <source>
        <dbReference type="ARBA" id="ARBA00004651"/>
    </source>
</evidence>
<dbReference type="AlphaFoldDB" id="A0A2T0ZW73"/>
<name>A0A2T0ZW73_9ACTN</name>
<reference evidence="12 13" key="1">
    <citation type="submission" date="2018-03" db="EMBL/GenBank/DDBJ databases">
        <title>Genomic Encyclopedia of Archaeal and Bacterial Type Strains, Phase II (KMG-II): from individual species to whole genera.</title>
        <authorList>
            <person name="Goeker M."/>
        </authorList>
    </citation>
    <scope>NUCLEOTIDE SEQUENCE [LARGE SCALE GENOMIC DNA]</scope>
    <source>
        <strain evidence="12 13">DSM 100065</strain>
    </source>
</reference>
<keyword evidence="8 9" id="KW-0472">Membrane</keyword>
<dbReference type="Pfam" id="PF07549">
    <property type="entry name" value="Sec_GG"/>
    <property type="match status" value="1"/>
</dbReference>
<dbReference type="Gene3D" id="1.20.1640.10">
    <property type="entry name" value="Multidrug efflux transporter AcrB transmembrane domain"/>
    <property type="match status" value="1"/>
</dbReference>
<keyword evidence="13" id="KW-1185">Reference proteome</keyword>
<feature type="compositionally biased region" description="Low complexity" evidence="10">
    <location>
        <begin position="460"/>
        <end position="524"/>
    </location>
</feature>
<dbReference type="EMBL" id="PVUE01000015">
    <property type="protein sequence ID" value="PRZ40611.1"/>
    <property type="molecule type" value="Genomic_DNA"/>
</dbReference>
<evidence type="ECO:0000256" key="7">
    <source>
        <dbReference type="ARBA" id="ARBA00023010"/>
    </source>
</evidence>
<evidence type="ECO:0000259" key="11">
    <source>
        <dbReference type="Pfam" id="PF02355"/>
    </source>
</evidence>